<feature type="transmembrane region" description="Helical" evidence="5">
    <location>
        <begin position="182"/>
        <end position="197"/>
    </location>
</feature>
<evidence type="ECO:0000313" key="10">
    <source>
        <dbReference type="Proteomes" id="UP000272771"/>
    </source>
</evidence>
<keyword evidence="4 5" id="KW-0472">Membrane</keyword>
<feature type="transmembrane region" description="Helical" evidence="5">
    <location>
        <begin position="93"/>
        <end position="116"/>
    </location>
</feature>
<evidence type="ECO:0000259" key="7">
    <source>
        <dbReference type="Pfam" id="PF11846"/>
    </source>
</evidence>
<feature type="domain" description="O-antigen ligase-related" evidence="6">
    <location>
        <begin position="210"/>
        <end position="366"/>
    </location>
</feature>
<evidence type="ECO:0000256" key="4">
    <source>
        <dbReference type="ARBA" id="ARBA00023136"/>
    </source>
</evidence>
<reference evidence="9 10" key="1">
    <citation type="submission" date="2018-12" db="EMBL/GenBank/DDBJ databases">
        <authorList>
            <consortium name="Pathogen Informatics"/>
        </authorList>
    </citation>
    <scope>NUCLEOTIDE SEQUENCE [LARGE SCALE GENOMIC DNA]</scope>
    <source>
        <strain evidence="9 10">NCTC12742</strain>
    </source>
</reference>
<feature type="transmembrane region" description="Helical" evidence="5">
    <location>
        <begin position="351"/>
        <end position="374"/>
    </location>
</feature>
<evidence type="ECO:0000256" key="1">
    <source>
        <dbReference type="ARBA" id="ARBA00004141"/>
    </source>
</evidence>
<evidence type="ECO:0000259" key="8">
    <source>
        <dbReference type="Pfam" id="PF15864"/>
    </source>
</evidence>
<proteinExistence type="predicted"/>
<evidence type="ECO:0000256" key="2">
    <source>
        <dbReference type="ARBA" id="ARBA00022692"/>
    </source>
</evidence>
<dbReference type="EMBL" id="LR134533">
    <property type="protein sequence ID" value="VEJ51593.1"/>
    <property type="molecule type" value="Genomic_DNA"/>
</dbReference>
<feature type="domain" description="Protein glycosylation ligase" evidence="8">
    <location>
        <begin position="176"/>
        <end position="197"/>
    </location>
</feature>
<feature type="transmembrane region" description="Helical" evidence="5">
    <location>
        <begin position="438"/>
        <end position="458"/>
    </location>
</feature>
<feature type="transmembrane region" description="Helical" evidence="5">
    <location>
        <begin position="70"/>
        <end position="87"/>
    </location>
</feature>
<keyword evidence="3 5" id="KW-1133">Transmembrane helix</keyword>
<dbReference type="AlphaFoldDB" id="A0A448VPB1"/>
<dbReference type="InterPro" id="IPR031726">
    <property type="entry name" value="PglL_A"/>
</dbReference>
<dbReference type="InterPro" id="IPR051533">
    <property type="entry name" value="WaaL-like"/>
</dbReference>
<feature type="domain" description="Virulence factor membrane-bound polymerase C-terminal" evidence="7">
    <location>
        <begin position="389"/>
        <end position="560"/>
    </location>
</feature>
<sequence length="601" mass="67469">MFDAQTFQHRLFSKALLPLWFCFLWICALPFLMIYRVGPLSSFYIEAVSLSGILLFLLLSSLSGRLKNRLPAAFFYFMLLAAFWWIQARVMDLTYPGISDMAAWSFLIIALGAWACRSWIEDFGHETVVSVFASALLIGAVLQAAVAIMQFTGWASADFLHGIVSYKGLREVNGQLGQRNHLGHYLMWGIMAATYLWNIRRLPTAVGIALIAYLALALGFVNSRTIFAYLIGIGLLLPFWRLLSGKSGNRTVLTSLFALSLVFVIQLGIGTLIDWFSETQYQTALARADSSAFSGSVRDIEGRKAWSLFMNAPLWGHGWGSYALQGFILHGESGGFTNNLLNVLFTHCHNLILQLLAEMGLAGTLVVGLGFLVAIRKLLMRPAHPAAFFLLAAMTVTLCHSMLEYPLWYVYFLSVFGLMIALSPSNNHSSWAVAKTHYAGAIVSVVLLTGLANLTHTYSQLTEYSSRPKSDTPADIALKIHGLNHIAENEPLLRYYAQLALTRRAEPSQETIQPWAQQAALEALTFRPYANAYQVGLYQYRNRQHQEAEAWLEKMYLYYPYTMPFYTSKIRSNPELHPLLSQIEKTCKQFNVLRPNSKPCL</sequence>
<dbReference type="Pfam" id="PF11846">
    <property type="entry name" value="Wzy_C_2"/>
    <property type="match status" value="1"/>
</dbReference>
<protein>
    <submittedName>
        <fullName evidence="9">Integral membrane protein</fullName>
    </submittedName>
</protein>
<feature type="transmembrane region" description="Helical" evidence="5">
    <location>
        <begin position="15"/>
        <end position="35"/>
    </location>
</feature>
<organism evidence="9 10">
    <name type="scientific">Neisseria weaveri</name>
    <dbReference type="NCBI Taxonomy" id="28091"/>
    <lineage>
        <taxon>Bacteria</taxon>
        <taxon>Pseudomonadati</taxon>
        <taxon>Pseudomonadota</taxon>
        <taxon>Betaproteobacteria</taxon>
        <taxon>Neisseriales</taxon>
        <taxon>Neisseriaceae</taxon>
        <taxon>Neisseria</taxon>
    </lineage>
</organism>
<gene>
    <name evidence="9" type="ORF">NCTC12742_01491</name>
</gene>
<dbReference type="PANTHER" id="PTHR37422">
    <property type="entry name" value="TEICHURONIC ACID BIOSYNTHESIS PROTEIN TUAE"/>
    <property type="match status" value="1"/>
</dbReference>
<dbReference type="GO" id="GO:0016020">
    <property type="term" value="C:membrane"/>
    <property type="evidence" value="ECO:0007669"/>
    <property type="project" value="UniProtKB-SubCell"/>
</dbReference>
<dbReference type="STRING" id="28091.SAMEA3174300_00052"/>
<dbReference type="InterPro" id="IPR007016">
    <property type="entry name" value="O-antigen_ligase-rel_domated"/>
</dbReference>
<dbReference type="PANTHER" id="PTHR37422:SF21">
    <property type="entry name" value="EXOQ-LIKE PROTEIN"/>
    <property type="match status" value="1"/>
</dbReference>
<dbReference type="Pfam" id="PF04932">
    <property type="entry name" value="Wzy_C"/>
    <property type="match status" value="1"/>
</dbReference>
<comment type="subcellular location">
    <subcellularLocation>
        <location evidence="1">Membrane</location>
        <topology evidence="1">Multi-pass membrane protein</topology>
    </subcellularLocation>
</comment>
<feature type="transmembrane region" description="Helical" evidence="5">
    <location>
        <begin position="255"/>
        <end position="276"/>
    </location>
</feature>
<evidence type="ECO:0000256" key="3">
    <source>
        <dbReference type="ARBA" id="ARBA00022989"/>
    </source>
</evidence>
<dbReference type="Pfam" id="PF15864">
    <property type="entry name" value="PglL_A"/>
    <property type="match status" value="1"/>
</dbReference>
<dbReference type="RefSeq" id="WP_004283868.1">
    <property type="nucleotide sequence ID" value="NZ_CAUJRG010000001.1"/>
</dbReference>
<accession>A0A448VPB1</accession>
<feature type="transmembrane region" description="Helical" evidence="5">
    <location>
        <begin position="409"/>
        <end position="426"/>
    </location>
</feature>
<evidence type="ECO:0000259" key="6">
    <source>
        <dbReference type="Pfam" id="PF04932"/>
    </source>
</evidence>
<keyword evidence="2 5" id="KW-0812">Transmembrane</keyword>
<feature type="transmembrane region" description="Helical" evidence="5">
    <location>
        <begin position="202"/>
        <end position="220"/>
    </location>
</feature>
<dbReference type="Proteomes" id="UP000272771">
    <property type="component" value="Chromosome"/>
</dbReference>
<name>A0A448VPB1_9NEIS</name>
<evidence type="ECO:0000256" key="5">
    <source>
        <dbReference type="SAM" id="Phobius"/>
    </source>
</evidence>
<feature type="transmembrane region" description="Helical" evidence="5">
    <location>
        <begin position="226"/>
        <end position="243"/>
    </location>
</feature>
<feature type="transmembrane region" description="Helical" evidence="5">
    <location>
        <begin position="41"/>
        <end position="58"/>
    </location>
</feature>
<feature type="transmembrane region" description="Helical" evidence="5">
    <location>
        <begin position="128"/>
        <end position="151"/>
    </location>
</feature>
<evidence type="ECO:0000313" key="9">
    <source>
        <dbReference type="EMBL" id="VEJ51593.1"/>
    </source>
</evidence>
<dbReference type="InterPro" id="IPR021797">
    <property type="entry name" value="Wzy_C_2"/>
</dbReference>
<keyword evidence="10" id="KW-1185">Reference proteome</keyword>
<feature type="transmembrane region" description="Helical" evidence="5">
    <location>
        <begin position="386"/>
        <end position="403"/>
    </location>
</feature>
<dbReference type="OrthoDB" id="4448at2"/>